<dbReference type="Pfam" id="PF12704">
    <property type="entry name" value="MacB_PCD"/>
    <property type="match status" value="1"/>
</dbReference>
<feature type="transmembrane region" description="Helical" evidence="8">
    <location>
        <begin position="378"/>
        <end position="398"/>
    </location>
</feature>
<evidence type="ECO:0000256" key="8">
    <source>
        <dbReference type="SAM" id="Phobius"/>
    </source>
</evidence>
<dbReference type="InterPro" id="IPR003838">
    <property type="entry name" value="ABC3_permease_C"/>
</dbReference>
<evidence type="ECO:0000259" key="9">
    <source>
        <dbReference type="Pfam" id="PF02687"/>
    </source>
</evidence>
<feature type="transmembrane region" description="Helical" evidence="8">
    <location>
        <begin position="21"/>
        <end position="47"/>
    </location>
</feature>
<reference evidence="11 12" key="1">
    <citation type="submission" date="2020-08" db="EMBL/GenBank/DDBJ databases">
        <title>Genomic Encyclopedia of Type Strains, Phase IV (KMG-IV): sequencing the most valuable type-strain genomes for metagenomic binning, comparative biology and taxonomic classification.</title>
        <authorList>
            <person name="Goeker M."/>
        </authorList>
    </citation>
    <scope>NUCLEOTIDE SEQUENCE [LARGE SCALE GENOMIC DNA]</scope>
    <source>
        <strain evidence="11 12">DSM 22368</strain>
    </source>
</reference>
<evidence type="ECO:0000256" key="2">
    <source>
        <dbReference type="ARBA" id="ARBA00005236"/>
    </source>
</evidence>
<dbReference type="PANTHER" id="PTHR30489:SF0">
    <property type="entry name" value="LIPOPROTEIN-RELEASING SYSTEM TRANSMEMBRANE PROTEIN LOLE"/>
    <property type="match status" value="1"/>
</dbReference>
<evidence type="ECO:0000313" key="12">
    <source>
        <dbReference type="Proteomes" id="UP000528457"/>
    </source>
</evidence>
<evidence type="ECO:0000256" key="5">
    <source>
        <dbReference type="ARBA" id="ARBA00022692"/>
    </source>
</evidence>
<evidence type="ECO:0000256" key="6">
    <source>
        <dbReference type="ARBA" id="ARBA00022989"/>
    </source>
</evidence>
<feature type="domain" description="MacB-like periplasmic core" evidence="10">
    <location>
        <begin position="28"/>
        <end position="238"/>
    </location>
</feature>
<dbReference type="GO" id="GO:0042953">
    <property type="term" value="P:lipoprotein transport"/>
    <property type="evidence" value="ECO:0007669"/>
    <property type="project" value="InterPro"/>
</dbReference>
<dbReference type="InterPro" id="IPR011925">
    <property type="entry name" value="LolCE_TM"/>
</dbReference>
<dbReference type="EMBL" id="JACHHT010000002">
    <property type="protein sequence ID" value="MBB6521695.1"/>
    <property type="molecule type" value="Genomic_DNA"/>
</dbReference>
<evidence type="ECO:0000313" key="11">
    <source>
        <dbReference type="EMBL" id="MBB6521695.1"/>
    </source>
</evidence>
<comment type="similarity">
    <text evidence="2">Belongs to the ABC-4 integral membrane protein family. LolC/E subfamily.</text>
</comment>
<name>A0A7X0JUJ3_9GAMM</name>
<dbReference type="GO" id="GO:0098797">
    <property type="term" value="C:plasma membrane protein complex"/>
    <property type="evidence" value="ECO:0007669"/>
    <property type="project" value="TreeGrafter"/>
</dbReference>
<sequence>MSNLARFIGLRYTRAKSSHQFLSFVSGFSFLGMMLGVMALVVVLSVMNGFDRELKQRLLAVIPHGFISTTPYTEDWEGLAASAKEYPQVVGAAPYIEGFALLSNGGLNMDSALIAIDPGREREVSIIDQHIIAGDMAALKPGEYGIVIGRILAQRLRVRVGDKITLTLPEVSITPAGAFPRSKRFTVVAVFKVGAQVDQSLAMIHLRDGQKLFKLADKVHGVRVAFEDIYQAETGLNEIQQSLDVETDVKSWAETQGSLFQAMKMEKIMIAIMLFLIVAVAAFNVITSLVLMVADKRADIAVLRTMGMSERQVMRVFVTQGMALGGMGIVLGLLLGLPLAYWIGDLSQWLESLSGQQLFDPDIYFIAELPSELRLKDILVVSGIAFLITLLATLYPAYRASRIEPAEALRYE</sequence>
<proteinExistence type="inferred from homology"/>
<evidence type="ECO:0000256" key="3">
    <source>
        <dbReference type="ARBA" id="ARBA00022448"/>
    </source>
</evidence>
<evidence type="ECO:0000256" key="4">
    <source>
        <dbReference type="ARBA" id="ARBA00022475"/>
    </source>
</evidence>
<dbReference type="PANTHER" id="PTHR30489">
    <property type="entry name" value="LIPOPROTEIN-RELEASING SYSTEM TRANSMEMBRANE PROTEIN LOLE"/>
    <property type="match status" value="1"/>
</dbReference>
<evidence type="ECO:0000259" key="10">
    <source>
        <dbReference type="Pfam" id="PF12704"/>
    </source>
</evidence>
<comment type="caution">
    <text evidence="11">The sequence shown here is derived from an EMBL/GenBank/DDBJ whole genome shotgun (WGS) entry which is preliminary data.</text>
</comment>
<protein>
    <submittedName>
        <fullName evidence="11">Lipoprotein-releasing system permease protein</fullName>
    </submittedName>
</protein>
<feature type="transmembrane region" description="Helical" evidence="8">
    <location>
        <begin position="268"/>
        <end position="294"/>
    </location>
</feature>
<keyword evidence="3" id="KW-0813">Transport</keyword>
<dbReference type="InParanoid" id="A0A7X0JUJ3"/>
<dbReference type="InterPro" id="IPR051447">
    <property type="entry name" value="Lipoprotein-release_system"/>
</dbReference>
<feature type="domain" description="ABC3 transporter permease C-terminal" evidence="9">
    <location>
        <begin position="272"/>
        <end position="405"/>
    </location>
</feature>
<keyword evidence="7 8" id="KW-0472">Membrane</keyword>
<dbReference type="GO" id="GO:0044874">
    <property type="term" value="P:lipoprotein localization to outer membrane"/>
    <property type="evidence" value="ECO:0007669"/>
    <property type="project" value="TreeGrafter"/>
</dbReference>
<evidence type="ECO:0000256" key="7">
    <source>
        <dbReference type="ARBA" id="ARBA00023136"/>
    </source>
</evidence>
<gene>
    <name evidence="11" type="ORF">HNR48_001980</name>
</gene>
<dbReference type="Pfam" id="PF02687">
    <property type="entry name" value="FtsX"/>
    <property type="match status" value="1"/>
</dbReference>
<keyword evidence="5 8" id="KW-0812">Transmembrane</keyword>
<keyword evidence="4" id="KW-1003">Cell membrane</keyword>
<accession>A0A7X0JUJ3</accession>
<comment type="subcellular location">
    <subcellularLocation>
        <location evidence="1">Cell membrane</location>
        <topology evidence="1">Multi-pass membrane protein</topology>
    </subcellularLocation>
</comment>
<keyword evidence="6 8" id="KW-1133">Transmembrane helix</keyword>
<dbReference type="Proteomes" id="UP000528457">
    <property type="component" value="Unassembled WGS sequence"/>
</dbReference>
<dbReference type="FunCoup" id="A0A7X0JUJ3">
    <property type="interactions" value="252"/>
</dbReference>
<keyword evidence="11" id="KW-0449">Lipoprotein</keyword>
<dbReference type="AlphaFoldDB" id="A0A7X0JUJ3"/>
<evidence type="ECO:0000256" key="1">
    <source>
        <dbReference type="ARBA" id="ARBA00004651"/>
    </source>
</evidence>
<dbReference type="InterPro" id="IPR025857">
    <property type="entry name" value="MacB_PCD"/>
</dbReference>
<keyword evidence="12" id="KW-1185">Reference proteome</keyword>
<feature type="transmembrane region" description="Helical" evidence="8">
    <location>
        <begin position="315"/>
        <end position="343"/>
    </location>
</feature>
<organism evidence="11 12">
    <name type="scientific">Pseudoteredinibacter isoporae</name>
    <dbReference type="NCBI Taxonomy" id="570281"/>
    <lineage>
        <taxon>Bacteria</taxon>
        <taxon>Pseudomonadati</taxon>
        <taxon>Pseudomonadota</taxon>
        <taxon>Gammaproteobacteria</taxon>
        <taxon>Cellvibrionales</taxon>
        <taxon>Cellvibrionaceae</taxon>
        <taxon>Pseudoteredinibacter</taxon>
    </lineage>
</organism>
<dbReference type="RefSeq" id="WP_166844708.1">
    <property type="nucleotide sequence ID" value="NZ_JAAONY010000002.1"/>
</dbReference>
<dbReference type="NCBIfam" id="TIGR02212">
    <property type="entry name" value="lolCE"/>
    <property type="match status" value="1"/>
</dbReference>